<proteinExistence type="inferred from homology"/>
<dbReference type="SUPFAM" id="SSF54506">
    <property type="entry name" value="Diaminopimelate epimerase-like"/>
    <property type="match status" value="2"/>
</dbReference>
<accession>A0ABU1U403</accession>
<dbReference type="Proteomes" id="UP001258181">
    <property type="component" value="Unassembled WGS sequence"/>
</dbReference>
<dbReference type="Gene3D" id="3.10.310.10">
    <property type="entry name" value="Diaminopimelate Epimerase, Chain A, domain 1"/>
    <property type="match status" value="2"/>
</dbReference>
<comment type="similarity">
    <text evidence="1">Belongs to the PrpF family.</text>
</comment>
<dbReference type="InterPro" id="IPR007400">
    <property type="entry name" value="PrpF-like"/>
</dbReference>
<organism evidence="3 4">
    <name type="scientific">Fictibacillus barbaricus</name>
    <dbReference type="NCBI Taxonomy" id="182136"/>
    <lineage>
        <taxon>Bacteria</taxon>
        <taxon>Bacillati</taxon>
        <taxon>Bacillota</taxon>
        <taxon>Bacilli</taxon>
        <taxon>Bacillales</taxon>
        <taxon>Fictibacillaceae</taxon>
        <taxon>Fictibacillus</taxon>
    </lineage>
</organism>
<sequence>MLIYIAKAEGSVSSTVVIDGRNMDNDPAIILPILSSIHAILQEMKGYETITKFAVIQPSTHPMYDLNYFFFQLIPGETCRFEYTGSCGHSILASIQVAITWGWIFSASPGLRVRVYVENIGNSLVCEVDQATRQGINCTAHFFETGDTRLGSFLLTGNPSDVLVTEDGEVEVSLISAGNPYVFVDAKMLGCFSQFDLFQAGEELFQKLQRIRNAASRRLGWNPESVFPKIAAVSRFDEESLSVRAISVPKWHPTLALTGTACLGVASAIKGTLVHRMIEGMNSENGLVKIVTQGGTTCVSSITTGSSPEDRLLYNSISNKNVQLIEPINLVKGEIYPWKQPVLL</sequence>
<keyword evidence="4" id="KW-1185">Reference proteome</keyword>
<gene>
    <name evidence="3" type="ORF">J2X07_003208</name>
</gene>
<dbReference type="PANTHER" id="PTHR43709">
    <property type="entry name" value="ACONITATE ISOMERASE-RELATED"/>
    <property type="match status" value="1"/>
</dbReference>
<evidence type="ECO:0000256" key="1">
    <source>
        <dbReference type="ARBA" id="ARBA00007673"/>
    </source>
</evidence>
<protein>
    <submittedName>
        <fullName evidence="3">2-methylaconitate cis-trans-isomerase PrpF</fullName>
    </submittedName>
</protein>
<evidence type="ECO:0000313" key="4">
    <source>
        <dbReference type="Proteomes" id="UP001258181"/>
    </source>
</evidence>
<reference evidence="3 4" key="1">
    <citation type="submission" date="2023-07" db="EMBL/GenBank/DDBJ databases">
        <title>Sorghum-associated microbial communities from plants grown in Nebraska, USA.</title>
        <authorList>
            <person name="Schachtman D."/>
        </authorList>
    </citation>
    <scope>NUCLEOTIDE SEQUENCE [LARGE SCALE GENOMIC DNA]</scope>
    <source>
        <strain evidence="3 4">BE211</strain>
    </source>
</reference>
<keyword evidence="2" id="KW-0413">Isomerase</keyword>
<evidence type="ECO:0000313" key="3">
    <source>
        <dbReference type="EMBL" id="MDR7074213.1"/>
    </source>
</evidence>
<dbReference type="RefSeq" id="WP_310260781.1">
    <property type="nucleotide sequence ID" value="NZ_JAVDWA010000006.1"/>
</dbReference>
<evidence type="ECO:0000256" key="2">
    <source>
        <dbReference type="ARBA" id="ARBA00023235"/>
    </source>
</evidence>
<dbReference type="Pfam" id="PF04303">
    <property type="entry name" value="PrpF"/>
    <property type="match status" value="1"/>
</dbReference>
<name>A0ABU1U403_9BACL</name>
<dbReference type="EMBL" id="JAVDWA010000006">
    <property type="protein sequence ID" value="MDR7074213.1"/>
    <property type="molecule type" value="Genomic_DNA"/>
</dbReference>
<dbReference type="PANTHER" id="PTHR43709:SF2">
    <property type="entry name" value="DUF453 DOMAIN PROTEIN (AFU_ORTHOLOGUE AFUA_6G00360)"/>
    <property type="match status" value="1"/>
</dbReference>
<comment type="caution">
    <text evidence="3">The sequence shown here is derived from an EMBL/GenBank/DDBJ whole genome shotgun (WGS) entry which is preliminary data.</text>
</comment>